<name>A0A0M5M023_9PSED</name>
<dbReference type="OrthoDB" id="7029980at2"/>
<dbReference type="RefSeq" id="WP_060693533.1">
    <property type="nucleotide sequence ID" value="NZ_CP012676.1"/>
</dbReference>
<protein>
    <submittedName>
        <fullName evidence="3">Uncharacterized protein</fullName>
    </submittedName>
</protein>
<reference evidence="2 5" key="2">
    <citation type="submission" date="2016-11" db="EMBL/GenBank/DDBJ databases">
        <title>Draft genome of Pseudomonas versuta A4R1.5.</title>
        <authorList>
            <person name="See-Too W.-S."/>
        </authorList>
    </citation>
    <scope>NUCLEOTIDE SEQUENCE [LARGE SCALE GENOMIC DNA]</scope>
    <source>
        <strain evidence="2 5">A4R1.5</strain>
    </source>
</reference>
<dbReference type="Proteomes" id="UP000185990">
    <property type="component" value="Unassembled WGS sequence"/>
</dbReference>
<feature type="signal peptide" evidence="1">
    <location>
        <begin position="1"/>
        <end position="23"/>
    </location>
</feature>
<comment type="caution">
    <text evidence="3">The sequence shown here is derived from an EMBL/GenBank/DDBJ whole genome shotgun (WGS) entry which is preliminary data.</text>
</comment>
<dbReference type="KEGG" id="ppsy:AOC04_11695"/>
<organism evidence="3 4">
    <name type="scientific">Pseudomonas versuta</name>
    <dbReference type="NCBI Taxonomy" id="1788301"/>
    <lineage>
        <taxon>Bacteria</taxon>
        <taxon>Pseudomonadati</taxon>
        <taxon>Pseudomonadota</taxon>
        <taxon>Gammaproteobacteria</taxon>
        <taxon>Pseudomonadales</taxon>
        <taxon>Pseudomonadaceae</taxon>
        <taxon>Pseudomonas</taxon>
    </lineage>
</organism>
<accession>A0A0M5M023</accession>
<evidence type="ECO:0000256" key="1">
    <source>
        <dbReference type="SAM" id="SignalP"/>
    </source>
</evidence>
<gene>
    <name evidence="2" type="ORF">BOH73_10580</name>
    <name evidence="3" type="ORF">BOH74_00675</name>
</gene>
<feature type="chain" id="PRO_5005805324" evidence="1">
    <location>
        <begin position="24"/>
        <end position="100"/>
    </location>
</feature>
<keyword evidence="5" id="KW-1185">Reference proteome</keyword>
<proteinExistence type="predicted"/>
<evidence type="ECO:0000313" key="4">
    <source>
        <dbReference type="Proteomes" id="UP000185990"/>
    </source>
</evidence>
<keyword evidence="1" id="KW-0732">Signal</keyword>
<accession>A0A1Q4KJY8</accession>
<dbReference type="EMBL" id="MPJC01000005">
    <property type="protein sequence ID" value="OKA21728.1"/>
    <property type="molecule type" value="Genomic_DNA"/>
</dbReference>
<evidence type="ECO:0000313" key="5">
    <source>
        <dbReference type="Proteomes" id="UP000186677"/>
    </source>
</evidence>
<dbReference type="AlphaFoldDB" id="A0A0M5M023"/>
<evidence type="ECO:0000313" key="3">
    <source>
        <dbReference type="EMBL" id="OKA29314.1"/>
    </source>
</evidence>
<dbReference type="EMBL" id="MPJD01000001">
    <property type="protein sequence ID" value="OKA29314.1"/>
    <property type="molecule type" value="Genomic_DNA"/>
</dbReference>
<sequence length="100" mass="10787">MRMTHLLALVAPMAMLLPLSAQAESWPAGAKEAYMKDCTAAASQSVDQKTAQQHCACGADKISEKFSTAEIKELMSKTKMPSVELRTKALDAIQACRATK</sequence>
<evidence type="ECO:0000313" key="2">
    <source>
        <dbReference type="EMBL" id="OKA21728.1"/>
    </source>
</evidence>
<dbReference type="Proteomes" id="UP000186677">
    <property type="component" value="Unassembled WGS sequence"/>
</dbReference>
<reference evidence="3 4" key="1">
    <citation type="submission" date="2016-11" db="EMBL/GenBank/DDBJ databases">
        <title>Draft genome of Pseudomonas versuta A4R1.12.</title>
        <authorList>
            <person name="See-Too W.-S."/>
        </authorList>
    </citation>
    <scope>NUCLEOTIDE SEQUENCE [LARGE SCALE GENOMIC DNA]</scope>
    <source>
        <strain evidence="3 4">A4R1.12</strain>
    </source>
</reference>